<feature type="transmembrane region" description="Helical" evidence="4">
    <location>
        <begin position="265"/>
        <end position="287"/>
    </location>
</feature>
<dbReference type="InterPro" id="IPR019734">
    <property type="entry name" value="TPR_rpt"/>
</dbReference>
<accession>A0A919FIT0</accession>
<feature type="transmembrane region" description="Helical" evidence="4">
    <location>
        <begin position="307"/>
        <end position="328"/>
    </location>
</feature>
<dbReference type="Proteomes" id="UP000627369">
    <property type="component" value="Unassembled WGS sequence"/>
</dbReference>
<feature type="repeat" description="TPR" evidence="3">
    <location>
        <begin position="141"/>
        <end position="174"/>
    </location>
</feature>
<dbReference type="Pfam" id="PF13432">
    <property type="entry name" value="TPR_16"/>
    <property type="match status" value="2"/>
</dbReference>
<protein>
    <recommendedName>
        <fullName evidence="7">Tetratricopeptide repeat protein</fullName>
    </recommendedName>
</protein>
<dbReference type="Gene3D" id="1.25.40.10">
    <property type="entry name" value="Tetratricopeptide repeat domain"/>
    <property type="match status" value="1"/>
</dbReference>
<comment type="caution">
    <text evidence="5">The sequence shown here is derived from an EMBL/GenBank/DDBJ whole genome shotgun (WGS) entry which is preliminary data.</text>
</comment>
<dbReference type="GO" id="GO:0030968">
    <property type="term" value="P:endoplasmic reticulum unfolded protein response"/>
    <property type="evidence" value="ECO:0007669"/>
    <property type="project" value="TreeGrafter"/>
</dbReference>
<evidence type="ECO:0000256" key="4">
    <source>
        <dbReference type="SAM" id="Phobius"/>
    </source>
</evidence>
<proteinExistence type="predicted"/>
<keyword evidence="4" id="KW-0812">Transmembrane</keyword>
<dbReference type="PROSITE" id="PS50005">
    <property type="entry name" value="TPR"/>
    <property type="match status" value="2"/>
</dbReference>
<feature type="transmembrane region" description="Helical" evidence="4">
    <location>
        <begin position="361"/>
        <end position="381"/>
    </location>
</feature>
<dbReference type="SUPFAM" id="SSF48452">
    <property type="entry name" value="TPR-like"/>
    <property type="match status" value="1"/>
</dbReference>
<dbReference type="InterPro" id="IPR052346">
    <property type="entry name" value="O-mannosyl-transferase_TMTC"/>
</dbReference>
<organism evidence="5 6">
    <name type="scientific">Promicromonospora soli</name>
    <dbReference type="NCBI Taxonomy" id="2035533"/>
    <lineage>
        <taxon>Bacteria</taxon>
        <taxon>Bacillati</taxon>
        <taxon>Actinomycetota</taxon>
        <taxon>Actinomycetes</taxon>
        <taxon>Micrococcales</taxon>
        <taxon>Promicromonosporaceae</taxon>
        <taxon>Promicromonospora</taxon>
    </lineage>
</organism>
<dbReference type="GO" id="GO:0035269">
    <property type="term" value="P:protein O-linked glycosylation via mannose"/>
    <property type="evidence" value="ECO:0007669"/>
    <property type="project" value="TreeGrafter"/>
</dbReference>
<name>A0A919FIT0_9MICO</name>
<keyword evidence="6" id="KW-1185">Reference proteome</keyword>
<keyword evidence="1" id="KW-0677">Repeat</keyword>
<evidence type="ECO:0008006" key="7">
    <source>
        <dbReference type="Google" id="ProtNLM"/>
    </source>
</evidence>
<dbReference type="AlphaFoldDB" id="A0A919FIT0"/>
<dbReference type="RefSeq" id="WP_189667809.1">
    <property type="nucleotide sequence ID" value="NZ_BNAS01000001.1"/>
</dbReference>
<gene>
    <name evidence="5" type="ORF">GCM10017772_06570</name>
</gene>
<feature type="transmembrane region" description="Helical" evidence="4">
    <location>
        <begin position="387"/>
        <end position="407"/>
    </location>
</feature>
<feature type="repeat" description="TPR" evidence="3">
    <location>
        <begin position="5"/>
        <end position="38"/>
    </location>
</feature>
<dbReference type="PANTHER" id="PTHR44227:SF3">
    <property type="entry name" value="PROTEIN O-MANNOSYL-TRANSFERASE TMTC4"/>
    <property type="match status" value="1"/>
</dbReference>
<dbReference type="GO" id="GO:0000030">
    <property type="term" value="F:mannosyltransferase activity"/>
    <property type="evidence" value="ECO:0007669"/>
    <property type="project" value="TreeGrafter"/>
</dbReference>
<reference evidence="5" key="2">
    <citation type="submission" date="2020-09" db="EMBL/GenBank/DDBJ databases">
        <authorList>
            <person name="Sun Q."/>
            <person name="Zhou Y."/>
        </authorList>
    </citation>
    <scope>NUCLEOTIDE SEQUENCE</scope>
    <source>
        <strain evidence="5">CGMCC 4.7398</strain>
    </source>
</reference>
<evidence type="ECO:0000313" key="6">
    <source>
        <dbReference type="Proteomes" id="UP000627369"/>
    </source>
</evidence>
<feature type="transmembrane region" description="Helical" evidence="4">
    <location>
        <begin position="334"/>
        <end position="354"/>
    </location>
</feature>
<dbReference type="EMBL" id="BNAS01000001">
    <property type="protein sequence ID" value="GHH66517.1"/>
    <property type="molecule type" value="Genomic_DNA"/>
</dbReference>
<evidence type="ECO:0000256" key="1">
    <source>
        <dbReference type="ARBA" id="ARBA00022737"/>
    </source>
</evidence>
<dbReference type="InterPro" id="IPR011990">
    <property type="entry name" value="TPR-like_helical_dom_sf"/>
</dbReference>
<sequence length="408" mass="43084">MNETAAAAEQRGRALLDLGRGREAEKQFRTALAATPGDPQLLAYLAQALLEQDRYQEAHDVSRAAVGAAPEHVMAYSILSASLAGLDRLSDAREAVRRALALAPHFAGLHVQEARVLLAQKLPAEALASVARARALHPEDSDAAAVQAAVLYEMQRFREADAAVHEALRLNPENVAAHRVQGLLALRRGGGAPAVQAHRTALRLSPTDSGAREGLSVSLKSRNPLYGLLLQYSMWLEAQPKALRVGMVFLPLILTRLLRPFDDQMWATVLLVLVVASVVLSWSLEPLMNTVLLLSRDRHVVGRPERLATYAFLGFAGAGVVVLTVGLVGGLPMFQTLALGLGLWAMSIGSAHTVRAGRVKVLTIGAGVAAVLATVAFAGTLAGVGGLGLAVMAVLLGGVAATWFTAFA</sequence>
<evidence type="ECO:0000256" key="3">
    <source>
        <dbReference type="PROSITE-ProRule" id="PRU00339"/>
    </source>
</evidence>
<keyword evidence="2 3" id="KW-0802">TPR repeat</keyword>
<evidence type="ECO:0000256" key="2">
    <source>
        <dbReference type="ARBA" id="ARBA00022803"/>
    </source>
</evidence>
<reference evidence="5" key="1">
    <citation type="journal article" date="2014" name="Int. J. Syst. Evol. Microbiol.">
        <title>Complete genome sequence of Corynebacterium casei LMG S-19264T (=DSM 44701T), isolated from a smear-ripened cheese.</title>
        <authorList>
            <consortium name="US DOE Joint Genome Institute (JGI-PGF)"/>
            <person name="Walter F."/>
            <person name="Albersmeier A."/>
            <person name="Kalinowski J."/>
            <person name="Ruckert C."/>
        </authorList>
    </citation>
    <scope>NUCLEOTIDE SEQUENCE</scope>
    <source>
        <strain evidence="5">CGMCC 4.7398</strain>
    </source>
</reference>
<dbReference type="PANTHER" id="PTHR44227">
    <property type="match status" value="1"/>
</dbReference>
<keyword evidence="4" id="KW-1133">Transmembrane helix</keyword>
<evidence type="ECO:0000313" key="5">
    <source>
        <dbReference type="EMBL" id="GHH66517.1"/>
    </source>
</evidence>
<dbReference type="SMART" id="SM00028">
    <property type="entry name" value="TPR"/>
    <property type="match status" value="6"/>
</dbReference>
<keyword evidence="4" id="KW-0472">Membrane</keyword>